<dbReference type="AlphaFoldDB" id="A0A1V6CB28"/>
<dbReference type="GO" id="GO:0055085">
    <property type="term" value="P:transmembrane transport"/>
    <property type="evidence" value="ECO:0007669"/>
    <property type="project" value="InterPro"/>
</dbReference>
<feature type="transmembrane region" description="Helical" evidence="8">
    <location>
        <begin position="162"/>
        <end position="179"/>
    </location>
</feature>
<accession>A0A1V6CB28</accession>
<dbReference type="PANTHER" id="PTHR36838:SF1">
    <property type="entry name" value="SLR1864 PROTEIN"/>
    <property type="match status" value="1"/>
</dbReference>
<comment type="caution">
    <text evidence="9">The sequence shown here is derived from an EMBL/GenBank/DDBJ whole genome shotgun (WGS) entry which is preliminary data.</text>
</comment>
<protein>
    <submittedName>
        <fullName evidence="9">Membrane transport protein</fullName>
    </submittedName>
</protein>
<keyword evidence="5 8" id="KW-0812">Transmembrane</keyword>
<keyword evidence="3" id="KW-0813">Transport</keyword>
<proteinExistence type="inferred from homology"/>
<dbReference type="Gene3D" id="1.20.1530.20">
    <property type="match status" value="2"/>
</dbReference>
<evidence type="ECO:0000256" key="2">
    <source>
        <dbReference type="ARBA" id="ARBA00010145"/>
    </source>
</evidence>
<evidence type="ECO:0000256" key="7">
    <source>
        <dbReference type="ARBA" id="ARBA00023136"/>
    </source>
</evidence>
<evidence type="ECO:0000256" key="3">
    <source>
        <dbReference type="ARBA" id="ARBA00022448"/>
    </source>
</evidence>
<dbReference type="Pfam" id="PF03547">
    <property type="entry name" value="Mem_trans"/>
    <property type="match status" value="2"/>
</dbReference>
<feature type="transmembrane region" description="Helical" evidence="8">
    <location>
        <begin position="242"/>
        <end position="259"/>
    </location>
</feature>
<feature type="transmembrane region" description="Helical" evidence="8">
    <location>
        <begin position="199"/>
        <end position="221"/>
    </location>
</feature>
<feature type="transmembrane region" description="Helical" evidence="8">
    <location>
        <begin position="43"/>
        <end position="63"/>
    </location>
</feature>
<feature type="transmembrane region" description="Helical" evidence="8">
    <location>
        <begin position="6"/>
        <end position="22"/>
    </location>
</feature>
<organism evidence="9">
    <name type="scientific">candidate division TA06 bacterium ADurb.Bin131</name>
    <dbReference type="NCBI Taxonomy" id="1852827"/>
    <lineage>
        <taxon>Bacteria</taxon>
        <taxon>Bacteria division TA06</taxon>
    </lineage>
</organism>
<comment type="subcellular location">
    <subcellularLocation>
        <location evidence="1">Cell membrane</location>
        <topology evidence="1">Multi-pass membrane protein</topology>
    </subcellularLocation>
</comment>
<evidence type="ECO:0000256" key="6">
    <source>
        <dbReference type="ARBA" id="ARBA00022989"/>
    </source>
</evidence>
<evidence type="ECO:0000256" key="1">
    <source>
        <dbReference type="ARBA" id="ARBA00004651"/>
    </source>
</evidence>
<dbReference type="GO" id="GO:0005886">
    <property type="term" value="C:plasma membrane"/>
    <property type="evidence" value="ECO:0007669"/>
    <property type="project" value="UniProtKB-SubCell"/>
</dbReference>
<feature type="transmembrane region" description="Helical" evidence="8">
    <location>
        <begin position="265"/>
        <end position="285"/>
    </location>
</feature>
<evidence type="ECO:0000256" key="5">
    <source>
        <dbReference type="ARBA" id="ARBA00022692"/>
    </source>
</evidence>
<name>A0A1V6CB28_UNCT6</name>
<dbReference type="EMBL" id="MWDQ01000052">
    <property type="protein sequence ID" value="OQB74098.1"/>
    <property type="molecule type" value="Genomic_DNA"/>
</dbReference>
<evidence type="ECO:0000256" key="8">
    <source>
        <dbReference type="SAM" id="Phobius"/>
    </source>
</evidence>
<evidence type="ECO:0000256" key="4">
    <source>
        <dbReference type="ARBA" id="ARBA00022475"/>
    </source>
</evidence>
<keyword evidence="7 8" id="KW-0472">Membrane</keyword>
<evidence type="ECO:0000313" key="9">
    <source>
        <dbReference type="EMBL" id="OQB74098.1"/>
    </source>
</evidence>
<dbReference type="PANTHER" id="PTHR36838">
    <property type="entry name" value="AUXIN EFFLUX CARRIER FAMILY PROTEIN"/>
    <property type="match status" value="1"/>
</dbReference>
<dbReference type="InterPro" id="IPR004776">
    <property type="entry name" value="Mem_transp_PIN-like"/>
</dbReference>
<keyword evidence="4" id="KW-1003">Cell membrane</keyword>
<keyword evidence="6 8" id="KW-1133">Transmembrane helix</keyword>
<sequence length="320" mass="35394">MFFHIFTRILSIFLIIFAGTAARKLLVLTDNAISSMARCITNFFYPALIISSITSNFTVKSLISNWTLPVGTVLIMSVGYFIGILFSRFLEFESEKQKNTFLFQCTINNYVFLPLPIIAMLYGSKGVGFLIFSSLGSEISVWTIGILGLTGNHIGKKNLKNLINAPIFALIFSILIVFIRDNFGASQILTNSILKEILLSINSAIDIFGQASVPLALFTAGGRIYNISMKHIKTRAQLWTDFLRLILIPAAACAILTVLPVSYEVFMVLAIVSVMPAAIVSIILSETYDADTYFASSTVLTTHLFSLLTIPCWLTFLMNC</sequence>
<gene>
    <name evidence="9" type="ORF">BWX89_00664</name>
</gene>
<feature type="transmembrane region" description="Helical" evidence="8">
    <location>
        <begin position="101"/>
        <end position="123"/>
    </location>
</feature>
<feature type="transmembrane region" description="Helical" evidence="8">
    <location>
        <begin position="129"/>
        <end position="150"/>
    </location>
</feature>
<reference evidence="9" key="1">
    <citation type="submission" date="2017-02" db="EMBL/GenBank/DDBJ databases">
        <title>Delving into the versatile metabolic prowess of the omnipresent phylum Bacteroidetes.</title>
        <authorList>
            <person name="Nobu M.K."/>
            <person name="Mei R."/>
            <person name="Narihiro T."/>
            <person name="Kuroda K."/>
            <person name="Liu W.-T."/>
        </authorList>
    </citation>
    <scope>NUCLEOTIDE SEQUENCE</scope>
    <source>
        <strain evidence="9">ADurb.Bin131</strain>
    </source>
</reference>
<comment type="similarity">
    <text evidence="2">Belongs to the auxin efflux carrier (TC 2.A.69) family.</text>
</comment>
<dbReference type="Proteomes" id="UP000485562">
    <property type="component" value="Unassembled WGS sequence"/>
</dbReference>
<feature type="transmembrane region" description="Helical" evidence="8">
    <location>
        <begin position="69"/>
        <end position="89"/>
    </location>
</feature>
<feature type="transmembrane region" description="Helical" evidence="8">
    <location>
        <begin position="292"/>
        <end position="316"/>
    </location>
</feature>
<dbReference type="InterPro" id="IPR038770">
    <property type="entry name" value="Na+/solute_symporter_sf"/>
</dbReference>